<dbReference type="InterPro" id="IPR046373">
    <property type="entry name" value="Acyl-CoA_Oxase/DH_mid-dom_sf"/>
</dbReference>
<dbReference type="Pfam" id="PF02770">
    <property type="entry name" value="Acyl-CoA_dh_M"/>
    <property type="match status" value="1"/>
</dbReference>
<keyword evidence="4 6" id="KW-0274">FAD</keyword>
<keyword evidence="3 6" id="KW-0285">Flavoprotein</keyword>
<dbReference type="InterPro" id="IPR009100">
    <property type="entry name" value="AcylCoA_DH/oxidase_NM_dom_sf"/>
</dbReference>
<dbReference type="EMBL" id="CP019650">
    <property type="protein sequence ID" value="AQQ68120.1"/>
    <property type="molecule type" value="Genomic_DNA"/>
</dbReference>
<dbReference type="GO" id="GO:0050660">
    <property type="term" value="F:flavin adenine dinucleotide binding"/>
    <property type="evidence" value="ECO:0007669"/>
    <property type="project" value="InterPro"/>
</dbReference>
<dbReference type="Proteomes" id="UP000188219">
    <property type="component" value="Chromosome"/>
</dbReference>
<dbReference type="Gene3D" id="1.20.140.10">
    <property type="entry name" value="Butyryl-CoA Dehydrogenase, subunit A, domain 3"/>
    <property type="match status" value="1"/>
</dbReference>
<dbReference type="InterPro" id="IPR006091">
    <property type="entry name" value="Acyl-CoA_Oxase/DH_mid-dom"/>
</dbReference>
<keyword evidence="11" id="KW-1185">Reference proteome</keyword>
<dbReference type="Pfam" id="PF02771">
    <property type="entry name" value="Acyl-CoA_dh_N"/>
    <property type="match status" value="1"/>
</dbReference>
<feature type="domain" description="Acyl-CoA oxidase/dehydrogenase middle" evidence="8">
    <location>
        <begin position="127"/>
        <end position="221"/>
    </location>
</feature>
<accession>A0A1Q2M660</accession>
<sequence>MDLSFSQEELVFQQEVRAFLQENLPAHIVEATRNGSGVFVDKDIALEWQGILAEKGWAVPQWPVEHGGTGWTATQKYLFSKECYHAGAPMLIPLGLLMLAPVIMAFGSEAQKAEYLPKMLNGEHYWCQGYSEPGAGSDLASLKLKAEADGDDYLLNGSKIWTTHAHLADHIFCLVRTDSQCKPQHGISFLLVDMRTPGITVDPIITMAGDHEVNQVFFDNVRVPQSNRIGEENKGWTYAKYLLEFERGGGFSGDRIRHELNQLKGLIADVQKSTPGFDRSGSIGRKVARIDIDLKALEIIELRILSSLSSGGTPGPESSVMKLTYTRIEQAVNELAVEVIGYQGIAMDPVEDGSDERPDYISSIVPRYLNNRAASIFGGSQEVQRNIVSKFVLGL</sequence>
<evidence type="ECO:0000313" key="11">
    <source>
        <dbReference type="Proteomes" id="UP000188219"/>
    </source>
</evidence>
<feature type="domain" description="Acyl-CoA dehydrogenase/oxidase C-terminal" evidence="7">
    <location>
        <begin position="233"/>
        <end position="392"/>
    </location>
</feature>
<dbReference type="Pfam" id="PF00441">
    <property type="entry name" value="Acyl-CoA_dh_1"/>
    <property type="match status" value="1"/>
</dbReference>
<dbReference type="AlphaFoldDB" id="A0A1Q2M660"/>
<dbReference type="PANTHER" id="PTHR43292:SF3">
    <property type="entry name" value="ACYL-COA DEHYDROGENASE FADE29"/>
    <property type="match status" value="1"/>
</dbReference>
<dbReference type="RefSeq" id="WP_077404767.1">
    <property type="nucleotide sequence ID" value="NZ_CP019650.1"/>
</dbReference>
<dbReference type="GO" id="GO:0005886">
    <property type="term" value="C:plasma membrane"/>
    <property type="evidence" value="ECO:0007669"/>
    <property type="project" value="TreeGrafter"/>
</dbReference>
<dbReference type="InterPro" id="IPR009075">
    <property type="entry name" value="AcylCo_DH/oxidase_C"/>
</dbReference>
<evidence type="ECO:0000256" key="2">
    <source>
        <dbReference type="ARBA" id="ARBA00009347"/>
    </source>
</evidence>
<evidence type="ECO:0000259" key="7">
    <source>
        <dbReference type="Pfam" id="PF00441"/>
    </source>
</evidence>
<feature type="domain" description="Acyl-CoA dehydrogenase/oxidase N-terminal" evidence="9">
    <location>
        <begin position="7"/>
        <end position="123"/>
    </location>
</feature>
<dbReference type="Gene3D" id="2.40.110.10">
    <property type="entry name" value="Butyryl-CoA Dehydrogenase, subunit A, domain 2"/>
    <property type="match status" value="1"/>
</dbReference>
<keyword evidence="5 6" id="KW-0560">Oxidoreductase</keyword>
<name>A0A1Q2M660_9GAMM</name>
<dbReference type="SUPFAM" id="SSF56645">
    <property type="entry name" value="Acyl-CoA dehydrogenase NM domain-like"/>
    <property type="match status" value="1"/>
</dbReference>
<reference evidence="10" key="1">
    <citation type="submission" date="2017-02" db="EMBL/GenBank/DDBJ databases">
        <title>Genome of Microbulbifer agarilyticus GP101.</title>
        <authorList>
            <person name="Jung J."/>
            <person name="Bae S.S."/>
            <person name="Baek K."/>
        </authorList>
    </citation>
    <scope>NUCLEOTIDE SEQUENCE [LARGE SCALE GENOMIC DNA]</scope>
    <source>
        <strain evidence="10">GP101</strain>
    </source>
</reference>
<proteinExistence type="inferred from homology"/>
<dbReference type="Gene3D" id="1.10.540.10">
    <property type="entry name" value="Acyl-CoA dehydrogenase/oxidase, N-terminal domain"/>
    <property type="match status" value="1"/>
</dbReference>
<dbReference type="KEGG" id="maga:Mag101_11105"/>
<comment type="cofactor">
    <cofactor evidence="1 6">
        <name>FAD</name>
        <dbReference type="ChEBI" id="CHEBI:57692"/>
    </cofactor>
</comment>
<dbReference type="SUPFAM" id="SSF47203">
    <property type="entry name" value="Acyl-CoA dehydrogenase C-terminal domain-like"/>
    <property type="match status" value="1"/>
</dbReference>
<evidence type="ECO:0000256" key="5">
    <source>
        <dbReference type="ARBA" id="ARBA00023002"/>
    </source>
</evidence>
<gene>
    <name evidence="10" type="ORF">Mag101_11105</name>
</gene>
<evidence type="ECO:0000256" key="6">
    <source>
        <dbReference type="RuleBase" id="RU362125"/>
    </source>
</evidence>
<evidence type="ECO:0000259" key="9">
    <source>
        <dbReference type="Pfam" id="PF02771"/>
    </source>
</evidence>
<evidence type="ECO:0000259" key="8">
    <source>
        <dbReference type="Pfam" id="PF02770"/>
    </source>
</evidence>
<protein>
    <submittedName>
        <fullName evidence="10">Acyl-CoA dehydrogenase</fullName>
    </submittedName>
</protein>
<dbReference type="FunFam" id="2.40.110.10:FF:000011">
    <property type="entry name" value="Acyl-CoA dehydrogenase FadE34"/>
    <property type="match status" value="1"/>
</dbReference>
<comment type="similarity">
    <text evidence="2 6">Belongs to the acyl-CoA dehydrogenase family.</text>
</comment>
<organism evidence="10 11">
    <name type="scientific">Microbulbifer agarilyticus</name>
    <dbReference type="NCBI Taxonomy" id="260552"/>
    <lineage>
        <taxon>Bacteria</taxon>
        <taxon>Pseudomonadati</taxon>
        <taxon>Pseudomonadota</taxon>
        <taxon>Gammaproteobacteria</taxon>
        <taxon>Cellvibrionales</taxon>
        <taxon>Microbulbiferaceae</taxon>
        <taxon>Microbulbifer</taxon>
    </lineage>
</organism>
<dbReference type="InterPro" id="IPR013786">
    <property type="entry name" value="AcylCoA_DH/ox_N"/>
</dbReference>
<dbReference type="STRING" id="260552.Mag101_11105"/>
<evidence type="ECO:0000256" key="4">
    <source>
        <dbReference type="ARBA" id="ARBA00022827"/>
    </source>
</evidence>
<dbReference type="PANTHER" id="PTHR43292">
    <property type="entry name" value="ACYL-COA DEHYDROGENASE"/>
    <property type="match status" value="1"/>
</dbReference>
<dbReference type="InterPro" id="IPR052161">
    <property type="entry name" value="Mycobact_Acyl-CoA_DH"/>
</dbReference>
<dbReference type="InterPro" id="IPR037069">
    <property type="entry name" value="AcylCoA_DH/ox_N_sf"/>
</dbReference>
<dbReference type="OrthoDB" id="6138585at2"/>
<evidence type="ECO:0000256" key="1">
    <source>
        <dbReference type="ARBA" id="ARBA00001974"/>
    </source>
</evidence>
<evidence type="ECO:0000256" key="3">
    <source>
        <dbReference type="ARBA" id="ARBA00022630"/>
    </source>
</evidence>
<dbReference type="InterPro" id="IPR036250">
    <property type="entry name" value="AcylCo_DH-like_C"/>
</dbReference>
<dbReference type="GO" id="GO:0016627">
    <property type="term" value="F:oxidoreductase activity, acting on the CH-CH group of donors"/>
    <property type="evidence" value="ECO:0007669"/>
    <property type="project" value="InterPro"/>
</dbReference>
<evidence type="ECO:0000313" key="10">
    <source>
        <dbReference type="EMBL" id="AQQ68120.1"/>
    </source>
</evidence>